<dbReference type="Pfam" id="PF00534">
    <property type="entry name" value="Glycos_transf_1"/>
    <property type="match status" value="1"/>
</dbReference>
<dbReference type="PANTHER" id="PTHR46401:SF2">
    <property type="entry name" value="GLYCOSYLTRANSFERASE WBBK-RELATED"/>
    <property type="match status" value="1"/>
</dbReference>
<dbReference type="CDD" id="cd03809">
    <property type="entry name" value="GT4_MtfB-like"/>
    <property type="match status" value="1"/>
</dbReference>
<sequence>MRVAIDSGPLQSGHAVRGVGTYTKELIEILKKESKRDRKLKIHSLDFGSENLLKYDILHYPYFNPFFVTLPWRKRPKIVVTIHDLTPLIFPKHYPPGIKGRMRFLINKFLLRWVDAIITDSETSKKDIVRFLGIEENLVQVIYLAPKSIFKKINDRKLLSSIRKKYRLPNKFVLYVGDINYNKNVSALISACKIAKTPLIICGKQALGIETKGIEISSLQGPKDWIRFILGRSHPELTHYKKLLKEFTDNPYITRLGYVSDSDLVLIYNLATLYCQPSFYEGFGLPVLEAMASGCPVIISKTNALMEIAGGAGLNFDPDDPNDIVEKIQEVTTNAGLRVQLIRRGKERAKEFSWKKTAEETMKVYIRIASRN</sequence>
<gene>
    <name evidence="4" type="ORF">A2892_01025</name>
</gene>
<comment type="caution">
    <text evidence="4">The sequence shown here is derived from an EMBL/GenBank/DDBJ whole genome shotgun (WGS) entry which is preliminary data.</text>
</comment>
<evidence type="ECO:0000313" key="4">
    <source>
        <dbReference type="EMBL" id="OGM60611.1"/>
    </source>
</evidence>
<evidence type="ECO:0008006" key="6">
    <source>
        <dbReference type="Google" id="ProtNLM"/>
    </source>
</evidence>
<dbReference type="PANTHER" id="PTHR46401">
    <property type="entry name" value="GLYCOSYLTRANSFERASE WBBK-RELATED"/>
    <property type="match status" value="1"/>
</dbReference>
<feature type="domain" description="Glycosyl transferase family 1" evidence="2">
    <location>
        <begin position="164"/>
        <end position="348"/>
    </location>
</feature>
<dbReference type="EMBL" id="MGHD01000003">
    <property type="protein sequence ID" value="OGM60611.1"/>
    <property type="molecule type" value="Genomic_DNA"/>
</dbReference>
<protein>
    <recommendedName>
        <fullName evidence="6">Glycosyl transferase family 1 domain-containing protein</fullName>
    </recommendedName>
</protein>
<reference evidence="4 5" key="1">
    <citation type="journal article" date="2016" name="Nat. Commun.">
        <title>Thousands of microbial genomes shed light on interconnected biogeochemical processes in an aquifer system.</title>
        <authorList>
            <person name="Anantharaman K."/>
            <person name="Brown C.T."/>
            <person name="Hug L.A."/>
            <person name="Sharon I."/>
            <person name="Castelle C.J."/>
            <person name="Probst A.J."/>
            <person name="Thomas B.C."/>
            <person name="Singh A."/>
            <person name="Wilkins M.J."/>
            <person name="Karaoz U."/>
            <person name="Brodie E.L."/>
            <person name="Williams K.H."/>
            <person name="Hubbard S.S."/>
            <person name="Banfield J.F."/>
        </authorList>
    </citation>
    <scope>NUCLEOTIDE SEQUENCE [LARGE SCALE GENOMIC DNA]</scope>
</reference>
<dbReference type="GO" id="GO:0016757">
    <property type="term" value="F:glycosyltransferase activity"/>
    <property type="evidence" value="ECO:0007669"/>
    <property type="project" value="InterPro"/>
</dbReference>
<dbReference type="STRING" id="1802517.A2892_01025"/>
<dbReference type="AlphaFoldDB" id="A0A1F8B9A9"/>
<proteinExistence type="predicted"/>
<name>A0A1F8B9A9_9BACT</name>
<dbReference type="Proteomes" id="UP000176404">
    <property type="component" value="Unassembled WGS sequence"/>
</dbReference>
<feature type="domain" description="Glycosyltransferase subfamily 4-like N-terminal" evidence="3">
    <location>
        <begin position="54"/>
        <end position="143"/>
    </location>
</feature>
<organism evidence="4 5">
    <name type="scientific">Candidatus Woesebacteria bacterium RIFCSPLOWO2_01_FULL_39_10b</name>
    <dbReference type="NCBI Taxonomy" id="1802517"/>
    <lineage>
        <taxon>Bacteria</taxon>
        <taxon>Candidatus Woeseibacteriota</taxon>
    </lineage>
</organism>
<dbReference type="Gene3D" id="3.40.50.2000">
    <property type="entry name" value="Glycogen Phosphorylase B"/>
    <property type="match status" value="2"/>
</dbReference>
<evidence type="ECO:0000313" key="5">
    <source>
        <dbReference type="Proteomes" id="UP000176404"/>
    </source>
</evidence>
<accession>A0A1F8B9A9</accession>
<evidence type="ECO:0000259" key="3">
    <source>
        <dbReference type="Pfam" id="PF13439"/>
    </source>
</evidence>
<evidence type="ECO:0000259" key="2">
    <source>
        <dbReference type="Pfam" id="PF00534"/>
    </source>
</evidence>
<dbReference type="Pfam" id="PF13439">
    <property type="entry name" value="Glyco_transf_4"/>
    <property type="match status" value="1"/>
</dbReference>
<keyword evidence="1" id="KW-0808">Transferase</keyword>
<evidence type="ECO:0000256" key="1">
    <source>
        <dbReference type="ARBA" id="ARBA00022679"/>
    </source>
</evidence>
<dbReference type="SUPFAM" id="SSF53756">
    <property type="entry name" value="UDP-Glycosyltransferase/glycogen phosphorylase"/>
    <property type="match status" value="1"/>
</dbReference>
<dbReference type="GO" id="GO:0009103">
    <property type="term" value="P:lipopolysaccharide biosynthetic process"/>
    <property type="evidence" value="ECO:0007669"/>
    <property type="project" value="TreeGrafter"/>
</dbReference>
<dbReference type="InterPro" id="IPR028098">
    <property type="entry name" value="Glyco_trans_4-like_N"/>
</dbReference>
<dbReference type="InterPro" id="IPR001296">
    <property type="entry name" value="Glyco_trans_1"/>
</dbReference>